<feature type="compositionally biased region" description="Acidic residues" evidence="1">
    <location>
        <begin position="67"/>
        <end position="77"/>
    </location>
</feature>
<keyword evidence="3" id="KW-1185">Reference proteome</keyword>
<evidence type="ECO:0000256" key="1">
    <source>
        <dbReference type="SAM" id="MobiDB-lite"/>
    </source>
</evidence>
<feature type="region of interest" description="Disordered" evidence="1">
    <location>
        <begin position="1"/>
        <end position="77"/>
    </location>
</feature>
<reference evidence="2 3" key="1">
    <citation type="submission" date="2019-08" db="EMBL/GenBank/DDBJ databases">
        <title>Whole genome of Aphis craccivora.</title>
        <authorList>
            <person name="Voronova N.V."/>
            <person name="Shulinski R.S."/>
            <person name="Bandarenka Y.V."/>
            <person name="Zhorov D.G."/>
            <person name="Warner D."/>
        </authorList>
    </citation>
    <scope>NUCLEOTIDE SEQUENCE [LARGE SCALE GENOMIC DNA]</scope>
    <source>
        <strain evidence="2">180601</strain>
        <tissue evidence="2">Whole Body</tissue>
    </source>
</reference>
<proteinExistence type="predicted"/>
<gene>
    <name evidence="2" type="ORF">FWK35_00017438</name>
</gene>
<organism evidence="2 3">
    <name type="scientific">Aphis craccivora</name>
    <name type="common">Cowpea aphid</name>
    <dbReference type="NCBI Taxonomy" id="307492"/>
    <lineage>
        <taxon>Eukaryota</taxon>
        <taxon>Metazoa</taxon>
        <taxon>Ecdysozoa</taxon>
        <taxon>Arthropoda</taxon>
        <taxon>Hexapoda</taxon>
        <taxon>Insecta</taxon>
        <taxon>Pterygota</taxon>
        <taxon>Neoptera</taxon>
        <taxon>Paraneoptera</taxon>
        <taxon>Hemiptera</taxon>
        <taxon>Sternorrhyncha</taxon>
        <taxon>Aphidomorpha</taxon>
        <taxon>Aphidoidea</taxon>
        <taxon>Aphididae</taxon>
        <taxon>Aphidini</taxon>
        <taxon>Aphis</taxon>
        <taxon>Aphis</taxon>
    </lineage>
</organism>
<accession>A0A6G0YLY9</accession>
<dbReference type="OrthoDB" id="6621265at2759"/>
<dbReference type="AlphaFoldDB" id="A0A6G0YLY9"/>
<dbReference type="Proteomes" id="UP000478052">
    <property type="component" value="Unassembled WGS sequence"/>
</dbReference>
<dbReference type="EMBL" id="VUJU01003284">
    <property type="protein sequence ID" value="KAF0758477.1"/>
    <property type="molecule type" value="Genomic_DNA"/>
</dbReference>
<name>A0A6G0YLY9_APHCR</name>
<evidence type="ECO:0000313" key="3">
    <source>
        <dbReference type="Proteomes" id="UP000478052"/>
    </source>
</evidence>
<sequence length="271" mass="30608">MCIPSKRMPHKLNRPYLDINTDPNIPDSPESPPPSPLTHEHRYEARLSLFTSESSSSSTSESTSSVDSEDGEDGQDDDDVLLKASEYMSCEVFHSTRRSVVVRYHYHDNNSTMAVRALIVLAVAVLVTKVITEVSFGTGVAGLEIGRDKSDGKCLVKRQLPPIEQGNVVIDNIFQIPIKTLDAVGTLIKNVRPLVRRTRQRIQQYYSNSQQQNSNGQQNYNYYGQQQNSNGLQSYNYYSQQYNRLGRQSRQVEDLPKRTKSSFVVLQSSIN</sequence>
<evidence type="ECO:0000313" key="2">
    <source>
        <dbReference type="EMBL" id="KAF0758477.1"/>
    </source>
</evidence>
<feature type="compositionally biased region" description="Low complexity" evidence="1">
    <location>
        <begin position="52"/>
        <end position="66"/>
    </location>
</feature>
<protein>
    <submittedName>
        <fullName evidence="2">Uncharacterized protein</fullName>
    </submittedName>
</protein>
<comment type="caution">
    <text evidence="2">The sequence shown here is derived from an EMBL/GenBank/DDBJ whole genome shotgun (WGS) entry which is preliminary data.</text>
</comment>